<dbReference type="Proteomes" id="UP000191040">
    <property type="component" value="Chromosome I"/>
</dbReference>
<evidence type="ECO:0000256" key="1">
    <source>
        <dbReference type="ARBA" id="ARBA00006484"/>
    </source>
</evidence>
<dbReference type="PANTHER" id="PTHR42760:SF133">
    <property type="entry name" value="3-OXOACYL-[ACYL-CARRIER-PROTEIN] REDUCTASE"/>
    <property type="match status" value="1"/>
</dbReference>
<dbReference type="CDD" id="cd05233">
    <property type="entry name" value="SDR_c"/>
    <property type="match status" value="1"/>
</dbReference>
<dbReference type="Gene3D" id="3.40.50.720">
    <property type="entry name" value="NAD(P)-binding Rossmann-like Domain"/>
    <property type="match status" value="1"/>
</dbReference>
<dbReference type="InterPro" id="IPR002347">
    <property type="entry name" value="SDR_fam"/>
</dbReference>
<dbReference type="AlphaFoldDB" id="A0A1T4Z522"/>
<accession>A0A1T4Z522</accession>
<dbReference type="OrthoDB" id="4380821at2"/>
<dbReference type="GO" id="GO:0006633">
    <property type="term" value="P:fatty acid biosynthetic process"/>
    <property type="evidence" value="ECO:0007669"/>
    <property type="project" value="TreeGrafter"/>
</dbReference>
<organism evidence="3 4">
    <name type="scientific">Aeromicrobium choanae</name>
    <dbReference type="NCBI Taxonomy" id="1736691"/>
    <lineage>
        <taxon>Bacteria</taxon>
        <taxon>Bacillati</taxon>
        <taxon>Actinomycetota</taxon>
        <taxon>Actinomycetes</taxon>
        <taxon>Propionibacteriales</taxon>
        <taxon>Nocardioidaceae</taxon>
        <taxon>Aeromicrobium</taxon>
    </lineage>
</organism>
<dbReference type="PANTHER" id="PTHR42760">
    <property type="entry name" value="SHORT-CHAIN DEHYDROGENASES/REDUCTASES FAMILY MEMBER"/>
    <property type="match status" value="1"/>
</dbReference>
<dbReference type="NCBIfam" id="NF005559">
    <property type="entry name" value="PRK07231.1"/>
    <property type="match status" value="1"/>
</dbReference>
<dbReference type="InterPro" id="IPR036291">
    <property type="entry name" value="NAD(P)-bd_dom_sf"/>
</dbReference>
<name>A0A1T4Z522_9ACTN</name>
<comment type="similarity">
    <text evidence="1">Belongs to the short-chain dehydrogenases/reductases (SDR) family.</text>
</comment>
<keyword evidence="2" id="KW-0560">Oxidoreductase</keyword>
<protein>
    <submittedName>
        <fullName evidence="3">3-oxoacyl-[acyl-carrier protein] reductase</fullName>
    </submittedName>
</protein>
<dbReference type="PROSITE" id="PS00061">
    <property type="entry name" value="ADH_SHORT"/>
    <property type="match status" value="1"/>
</dbReference>
<dbReference type="GO" id="GO:0048038">
    <property type="term" value="F:quinone binding"/>
    <property type="evidence" value="ECO:0007669"/>
    <property type="project" value="TreeGrafter"/>
</dbReference>
<gene>
    <name evidence="3" type="ORF">SAMN06295964_2408</name>
</gene>
<dbReference type="EMBL" id="LT796768">
    <property type="protein sequence ID" value="SKB08958.1"/>
    <property type="molecule type" value="Genomic_DNA"/>
</dbReference>
<dbReference type="GO" id="GO:0016616">
    <property type="term" value="F:oxidoreductase activity, acting on the CH-OH group of donors, NAD or NADP as acceptor"/>
    <property type="evidence" value="ECO:0007669"/>
    <property type="project" value="TreeGrafter"/>
</dbReference>
<dbReference type="Pfam" id="PF13561">
    <property type="entry name" value="adh_short_C2"/>
    <property type="match status" value="1"/>
</dbReference>
<sequence length="276" mass="28861">MSQRTMDRTATGTATFDFTGSCAVVTGASGGIGSAIAEAFARAGADVVLHGRNVEALEQVAGRVTELGRRSVIVSGNMRDPGTSRAIVDAAVEEFGSFDILVNNAGGNFAARLEDLSVNAWNATIETNLSGPFHLASAAYEVFKEHGGGAIVNIGSVSANYAHPLRGAYAAAKAGLSSLTRTMAWEWSEANVRVNCIEPGAVQTQASRFVDPDLERRIASFSARPRVGRPEDIASMCLFLASDDADYITGETIKVAGGPPISSPAELALIRPEQGE</sequence>
<dbReference type="InterPro" id="IPR020904">
    <property type="entry name" value="Sc_DH/Rdtase_CS"/>
</dbReference>
<keyword evidence="4" id="KW-1185">Reference proteome</keyword>
<dbReference type="RefSeq" id="WP_078700381.1">
    <property type="nucleotide sequence ID" value="NZ_LT796768.1"/>
</dbReference>
<reference evidence="4" key="1">
    <citation type="submission" date="2017-02" db="EMBL/GenBank/DDBJ databases">
        <authorList>
            <person name="Varghese N."/>
            <person name="Submissions S."/>
        </authorList>
    </citation>
    <scope>NUCLEOTIDE SEQUENCE [LARGE SCALE GENOMIC DNA]</scope>
    <source>
        <strain evidence="4">9H-4</strain>
    </source>
</reference>
<dbReference type="FunFam" id="3.40.50.720:FF:000084">
    <property type="entry name" value="Short-chain dehydrogenase reductase"/>
    <property type="match status" value="1"/>
</dbReference>
<evidence type="ECO:0000313" key="4">
    <source>
        <dbReference type="Proteomes" id="UP000191040"/>
    </source>
</evidence>
<dbReference type="SUPFAM" id="SSF51735">
    <property type="entry name" value="NAD(P)-binding Rossmann-fold domains"/>
    <property type="match status" value="1"/>
</dbReference>
<dbReference type="PRINTS" id="PR00080">
    <property type="entry name" value="SDRFAMILY"/>
</dbReference>
<evidence type="ECO:0000313" key="3">
    <source>
        <dbReference type="EMBL" id="SKB08958.1"/>
    </source>
</evidence>
<proteinExistence type="inferred from homology"/>
<dbReference type="STRING" id="1736691.SAMN06295964_2408"/>
<dbReference type="PRINTS" id="PR00081">
    <property type="entry name" value="GDHRDH"/>
</dbReference>
<evidence type="ECO:0000256" key="2">
    <source>
        <dbReference type="ARBA" id="ARBA00023002"/>
    </source>
</evidence>